<evidence type="ECO:0000313" key="2">
    <source>
        <dbReference type="EMBL" id="CAG7707261.1"/>
    </source>
</evidence>
<accession>A0A8J2NQY1</accession>
<name>A0A8J2NQY1_9HEXA</name>
<feature type="region of interest" description="Disordered" evidence="1">
    <location>
        <begin position="1"/>
        <end position="103"/>
    </location>
</feature>
<dbReference type="EMBL" id="CAJVCH010029615">
    <property type="protein sequence ID" value="CAG7707261.1"/>
    <property type="molecule type" value="Genomic_DNA"/>
</dbReference>
<organism evidence="2 3">
    <name type="scientific">Allacma fusca</name>
    <dbReference type="NCBI Taxonomy" id="39272"/>
    <lineage>
        <taxon>Eukaryota</taxon>
        <taxon>Metazoa</taxon>
        <taxon>Ecdysozoa</taxon>
        <taxon>Arthropoda</taxon>
        <taxon>Hexapoda</taxon>
        <taxon>Collembola</taxon>
        <taxon>Symphypleona</taxon>
        <taxon>Sminthuridae</taxon>
        <taxon>Allacma</taxon>
    </lineage>
</organism>
<gene>
    <name evidence="2" type="ORF">AFUS01_LOCUS4718</name>
</gene>
<feature type="compositionally biased region" description="Polar residues" evidence="1">
    <location>
        <begin position="1"/>
        <end position="11"/>
    </location>
</feature>
<comment type="caution">
    <text evidence="2">The sequence shown here is derived from an EMBL/GenBank/DDBJ whole genome shotgun (WGS) entry which is preliminary data.</text>
</comment>
<feature type="compositionally biased region" description="Polar residues" evidence="1">
    <location>
        <begin position="84"/>
        <end position="99"/>
    </location>
</feature>
<dbReference type="AlphaFoldDB" id="A0A8J2NQY1"/>
<dbReference type="Proteomes" id="UP000708208">
    <property type="component" value="Unassembled WGS sequence"/>
</dbReference>
<feature type="compositionally biased region" description="Basic residues" evidence="1">
    <location>
        <begin position="22"/>
        <end position="51"/>
    </location>
</feature>
<keyword evidence="3" id="KW-1185">Reference proteome</keyword>
<reference evidence="2" key="1">
    <citation type="submission" date="2021-06" db="EMBL/GenBank/DDBJ databases">
        <authorList>
            <person name="Hodson N. C."/>
            <person name="Mongue J. A."/>
            <person name="Jaron S. K."/>
        </authorList>
    </citation>
    <scope>NUCLEOTIDE SEQUENCE</scope>
</reference>
<sequence length="197" mass="22403">MYRFQGTTRSNGIYCEPDATSHHHFSPPHMSKKMSKMRNQTHRSSRSHNRSQHLPPHRNDASMDSEVDSSSEVSDGTYPDSDSHGMNLTNRLNITQNGGVDSPPEPAPADLPMRMNGALRSLKPNYGDIEGDSELSGYHIQPGTGAYLQQDYLIKVKRRLFVSSYTPKPFPHTQLYLYMPLYGFHMELNYGEKKRCI</sequence>
<protein>
    <submittedName>
        <fullName evidence="2">Uncharacterized protein</fullName>
    </submittedName>
</protein>
<evidence type="ECO:0000256" key="1">
    <source>
        <dbReference type="SAM" id="MobiDB-lite"/>
    </source>
</evidence>
<proteinExistence type="predicted"/>
<evidence type="ECO:0000313" key="3">
    <source>
        <dbReference type="Proteomes" id="UP000708208"/>
    </source>
</evidence>